<proteinExistence type="predicted"/>
<dbReference type="EMBL" id="CP045227">
    <property type="protein sequence ID" value="QFS51576.1"/>
    <property type="molecule type" value="Genomic_DNA"/>
</dbReference>
<accession>A0A5P8WHD5</accession>
<gene>
    <name evidence="1" type="ORF">GXM_09070</name>
</gene>
<name>A0A5P8WHD5_9NOSO</name>
<evidence type="ECO:0000313" key="2">
    <source>
        <dbReference type="Proteomes" id="UP000326678"/>
    </source>
</evidence>
<keyword evidence="2" id="KW-1185">Reference proteome</keyword>
<dbReference type="AlphaFoldDB" id="A0A5P8WHD5"/>
<evidence type="ECO:0000313" key="1">
    <source>
        <dbReference type="EMBL" id="QFS51576.1"/>
    </source>
</evidence>
<protein>
    <submittedName>
        <fullName evidence="1">Uncharacterized protein</fullName>
    </submittedName>
</protein>
<organism evidence="1 2">
    <name type="scientific">Nostoc sphaeroides CCNUC1</name>
    <dbReference type="NCBI Taxonomy" id="2653204"/>
    <lineage>
        <taxon>Bacteria</taxon>
        <taxon>Bacillati</taxon>
        <taxon>Cyanobacteriota</taxon>
        <taxon>Cyanophyceae</taxon>
        <taxon>Nostocales</taxon>
        <taxon>Nostocaceae</taxon>
        <taxon>Nostoc</taxon>
    </lineage>
</organism>
<reference evidence="1 2" key="1">
    <citation type="submission" date="2019-10" db="EMBL/GenBank/DDBJ databases">
        <title>Genomic and transcriptomic insights into the perfect genentic adaptation of a filamentous nitrogen-fixing cyanobacterium to rice fields.</title>
        <authorList>
            <person name="Chen Z."/>
        </authorList>
    </citation>
    <scope>NUCLEOTIDE SEQUENCE [LARGE SCALE GENOMIC DNA]</scope>
    <source>
        <strain evidence="1">CCNUC1</strain>
    </source>
</reference>
<sequence length="45" mass="4869">MTAVPSHGAALYSDRTPTPNFSSKNFLGEAIALWLTDALAIRSNY</sequence>
<dbReference type="KEGG" id="nsh:GXM_09070"/>
<dbReference type="Proteomes" id="UP000326678">
    <property type="component" value="Chromosome Gxm2"/>
</dbReference>
<dbReference type="RefSeq" id="WP_194198879.1">
    <property type="nucleotide sequence ID" value="NZ_CP045227.1"/>
</dbReference>